<dbReference type="PROSITE" id="PS51819">
    <property type="entry name" value="VOC"/>
    <property type="match status" value="1"/>
</dbReference>
<protein>
    <submittedName>
        <fullName evidence="2">VOC family protein</fullName>
    </submittedName>
</protein>
<accession>A0ABU2NFT0</accession>
<dbReference type="RefSeq" id="WP_311559329.1">
    <property type="nucleotide sequence ID" value="NZ_JAVREJ010000022.1"/>
</dbReference>
<dbReference type="Gene3D" id="3.10.180.10">
    <property type="entry name" value="2,3-Dihydroxybiphenyl 1,2-Dioxygenase, domain 1"/>
    <property type="match status" value="1"/>
</dbReference>
<evidence type="ECO:0000313" key="2">
    <source>
        <dbReference type="EMBL" id="MDT0352822.1"/>
    </source>
</evidence>
<feature type="domain" description="VOC" evidence="1">
    <location>
        <begin position="23"/>
        <end position="148"/>
    </location>
</feature>
<dbReference type="Proteomes" id="UP001183202">
    <property type="component" value="Unassembled WGS sequence"/>
</dbReference>
<dbReference type="SUPFAM" id="SSF54593">
    <property type="entry name" value="Glyoxalase/Bleomycin resistance protein/Dihydroxybiphenyl dioxygenase"/>
    <property type="match status" value="1"/>
</dbReference>
<evidence type="ECO:0000259" key="1">
    <source>
        <dbReference type="PROSITE" id="PS51819"/>
    </source>
</evidence>
<dbReference type="CDD" id="cd06587">
    <property type="entry name" value="VOC"/>
    <property type="match status" value="1"/>
</dbReference>
<keyword evidence="3" id="KW-1185">Reference proteome</keyword>
<dbReference type="Pfam" id="PF00903">
    <property type="entry name" value="Glyoxalase"/>
    <property type="match status" value="1"/>
</dbReference>
<sequence>MAGPSTLPSLEGLHYRPAMLLDGFNHVAVLTSDTDRLHAFYTEVFDVAVAHDDPQQQLRFSILHVGPHTEFNVFELHGNHTPPPQVPMFGRGRLDHIGLQAASLEAFEEIRRRLIVRGACDEFVTDFGPVLSLFFRDPDGLEAEVCVPNPNAQPGVFNPPGTPATRYSTS</sequence>
<dbReference type="InterPro" id="IPR004360">
    <property type="entry name" value="Glyas_Fos-R_dOase_dom"/>
</dbReference>
<organism evidence="2 3">
    <name type="scientific">Pseudonocardia charpentierae</name>
    <dbReference type="NCBI Taxonomy" id="3075545"/>
    <lineage>
        <taxon>Bacteria</taxon>
        <taxon>Bacillati</taxon>
        <taxon>Actinomycetota</taxon>
        <taxon>Actinomycetes</taxon>
        <taxon>Pseudonocardiales</taxon>
        <taxon>Pseudonocardiaceae</taxon>
        <taxon>Pseudonocardia</taxon>
    </lineage>
</organism>
<comment type="caution">
    <text evidence="2">The sequence shown here is derived from an EMBL/GenBank/DDBJ whole genome shotgun (WGS) entry which is preliminary data.</text>
</comment>
<evidence type="ECO:0000313" key="3">
    <source>
        <dbReference type="Proteomes" id="UP001183202"/>
    </source>
</evidence>
<dbReference type="InterPro" id="IPR029068">
    <property type="entry name" value="Glyas_Bleomycin-R_OHBP_Dase"/>
</dbReference>
<gene>
    <name evidence="2" type="ORF">RM445_25190</name>
</gene>
<dbReference type="InterPro" id="IPR037523">
    <property type="entry name" value="VOC_core"/>
</dbReference>
<dbReference type="EMBL" id="JAVREJ010000022">
    <property type="protein sequence ID" value="MDT0352822.1"/>
    <property type="molecule type" value="Genomic_DNA"/>
</dbReference>
<reference evidence="3" key="1">
    <citation type="submission" date="2023-07" db="EMBL/GenBank/DDBJ databases">
        <title>30 novel species of actinomycetes from the DSMZ collection.</title>
        <authorList>
            <person name="Nouioui I."/>
        </authorList>
    </citation>
    <scope>NUCLEOTIDE SEQUENCE [LARGE SCALE GENOMIC DNA]</scope>
    <source>
        <strain evidence="3">DSM 45834</strain>
    </source>
</reference>
<name>A0ABU2NFT0_9PSEU</name>
<proteinExistence type="predicted"/>